<proteinExistence type="predicted"/>
<name>A0A3S8ZS20_9NEIS</name>
<dbReference type="OrthoDB" id="8591436at2"/>
<accession>A0A3S8ZS20</accession>
<dbReference type="Proteomes" id="UP000282438">
    <property type="component" value="Chromosome"/>
</dbReference>
<organism evidence="2 3">
    <name type="scientific">Iodobacter ciconiae</name>
    <dbReference type="NCBI Taxonomy" id="2496266"/>
    <lineage>
        <taxon>Bacteria</taxon>
        <taxon>Pseudomonadati</taxon>
        <taxon>Pseudomonadota</taxon>
        <taxon>Betaproteobacteria</taxon>
        <taxon>Neisseriales</taxon>
        <taxon>Chitinibacteraceae</taxon>
        <taxon>Iodobacter</taxon>
    </lineage>
</organism>
<evidence type="ECO:0000313" key="3">
    <source>
        <dbReference type="Proteomes" id="UP000282438"/>
    </source>
</evidence>
<sequence length="96" mass="10573">MRKHTPALLLGLGLIQPLAYADINDILGLQQAINAFCGAKIKVILVDESRSNPPCIMSYSEGCEETQPDSPQSCQIVMREPETRKTEEGKVISVSW</sequence>
<protein>
    <submittedName>
        <fullName evidence="2">Uncharacterized protein</fullName>
    </submittedName>
</protein>
<keyword evidence="1" id="KW-0732">Signal</keyword>
<feature type="chain" id="PRO_5019539904" evidence="1">
    <location>
        <begin position="22"/>
        <end position="96"/>
    </location>
</feature>
<gene>
    <name evidence="2" type="ORF">EJO50_06780</name>
</gene>
<dbReference type="AlphaFoldDB" id="A0A3S8ZS20"/>
<dbReference type="RefSeq" id="WP_125972676.1">
    <property type="nucleotide sequence ID" value="NZ_CP034433.1"/>
</dbReference>
<keyword evidence="3" id="KW-1185">Reference proteome</keyword>
<feature type="signal peptide" evidence="1">
    <location>
        <begin position="1"/>
        <end position="21"/>
    </location>
</feature>
<dbReference type="EMBL" id="CP034433">
    <property type="protein sequence ID" value="AZN36211.1"/>
    <property type="molecule type" value="Genomic_DNA"/>
</dbReference>
<evidence type="ECO:0000256" key="1">
    <source>
        <dbReference type="SAM" id="SignalP"/>
    </source>
</evidence>
<reference evidence="2 3" key="1">
    <citation type="submission" date="2018-12" db="EMBL/GenBank/DDBJ databases">
        <title>Complete genome sequence of Iodobacter sp. H11R3.</title>
        <authorList>
            <person name="Bae J.-W."/>
        </authorList>
    </citation>
    <scope>NUCLEOTIDE SEQUENCE [LARGE SCALE GENOMIC DNA]</scope>
    <source>
        <strain evidence="2 3">H11R3</strain>
    </source>
</reference>
<evidence type="ECO:0000313" key="2">
    <source>
        <dbReference type="EMBL" id="AZN36211.1"/>
    </source>
</evidence>
<dbReference type="KEGG" id="iod:EJO50_06780"/>